<gene>
    <name evidence="3" type="ORF">E3T47_00130</name>
</gene>
<evidence type="ECO:0000259" key="2">
    <source>
        <dbReference type="Pfam" id="PF13229"/>
    </source>
</evidence>
<dbReference type="InterPro" id="IPR011050">
    <property type="entry name" value="Pectin_lyase_fold/virulence"/>
</dbReference>
<feature type="compositionally biased region" description="Low complexity" evidence="1">
    <location>
        <begin position="155"/>
        <end position="166"/>
    </location>
</feature>
<proteinExistence type="predicted"/>
<evidence type="ECO:0000256" key="1">
    <source>
        <dbReference type="SAM" id="MobiDB-lite"/>
    </source>
</evidence>
<protein>
    <submittedName>
        <fullName evidence="3">Right-handed parallel beta-helix repeat-containing protein</fullName>
    </submittedName>
</protein>
<dbReference type="SUPFAM" id="SSF51126">
    <property type="entry name" value="Pectin lyase-like"/>
    <property type="match status" value="1"/>
</dbReference>
<organism evidence="3 4">
    <name type="scientific">Cryobacterium ruanii</name>
    <dbReference type="NCBI Taxonomy" id="1259197"/>
    <lineage>
        <taxon>Bacteria</taxon>
        <taxon>Bacillati</taxon>
        <taxon>Actinomycetota</taxon>
        <taxon>Actinomycetes</taxon>
        <taxon>Micrococcales</taxon>
        <taxon>Microbacteriaceae</taxon>
        <taxon>Cryobacterium</taxon>
    </lineage>
</organism>
<reference evidence="3 4" key="1">
    <citation type="submission" date="2019-03" db="EMBL/GenBank/DDBJ databases">
        <title>Genomics of glacier-inhabiting Cryobacterium strains.</title>
        <authorList>
            <person name="Liu Q."/>
            <person name="Xin Y.-H."/>
        </authorList>
    </citation>
    <scope>NUCLEOTIDE SEQUENCE [LARGE SCALE GENOMIC DNA]</scope>
    <source>
        <strain evidence="3 4">Sr36</strain>
    </source>
</reference>
<dbReference type="PANTHER" id="PTHR47771:SF14">
    <property type="entry name" value="RH73259P"/>
    <property type="match status" value="1"/>
</dbReference>
<dbReference type="EMBL" id="SOHK01000001">
    <property type="protein sequence ID" value="TFD69787.1"/>
    <property type="molecule type" value="Genomic_DNA"/>
</dbReference>
<name>A0A4R9AVK6_9MICO</name>
<evidence type="ECO:0000313" key="4">
    <source>
        <dbReference type="Proteomes" id="UP000298154"/>
    </source>
</evidence>
<sequence>MKLNPNILIGLPAPKKARSPFRRAHATAAAAVALGLTGTLVGIGPAQAAQQLGAEYAITPWGAEPAAPPVAESTPGSGLTPAQLRWLMAKLFPPISPAPDPIFIPEPQPAPVPVPVPAPAPAPVPAPVPSPAPAPVPAPLPAPVLAPVPVPTPPSTGGTPNGSNTGVPAGTALTVHNGDLTITRAGTVIDSLDIRGMVKIEAPNVTIRNSIVRGRDLSGPMALIGNLGGHENLRIIDTELFPSKPSPDVQGIYGYNFEATRLNIHGVIDGIHLTGGNVAIIDSWVHDNLHYDRDPNQGGTPSHDDSIQIQEGSNILIEGNRLTDAWNASVQVTQDRGDVSDLTITNNIADGGGCSVNLAEKAYGPLNGVVVSDNTFGRNTRVDDCAVIAPSSTKVQMARNYYTPDDTLVVVHPG</sequence>
<feature type="region of interest" description="Disordered" evidence="1">
    <location>
        <begin position="147"/>
        <end position="172"/>
    </location>
</feature>
<dbReference type="InterPro" id="IPR012334">
    <property type="entry name" value="Pectin_lyas_fold"/>
</dbReference>
<dbReference type="Pfam" id="PF13229">
    <property type="entry name" value="Beta_helix"/>
    <property type="match status" value="1"/>
</dbReference>
<dbReference type="Proteomes" id="UP000298154">
    <property type="component" value="Unassembled WGS sequence"/>
</dbReference>
<dbReference type="AlphaFoldDB" id="A0A4R9AVK6"/>
<keyword evidence="4" id="KW-1185">Reference proteome</keyword>
<dbReference type="OrthoDB" id="505641at2"/>
<dbReference type="InterPro" id="IPR039448">
    <property type="entry name" value="Beta_helix"/>
</dbReference>
<accession>A0A4R9AVK6</accession>
<dbReference type="RefSeq" id="WP_134553643.1">
    <property type="nucleotide sequence ID" value="NZ_SOHK01000001.1"/>
</dbReference>
<evidence type="ECO:0000313" key="3">
    <source>
        <dbReference type="EMBL" id="TFD69787.1"/>
    </source>
</evidence>
<feature type="domain" description="Right handed beta helix" evidence="2">
    <location>
        <begin position="269"/>
        <end position="387"/>
    </location>
</feature>
<dbReference type="Gene3D" id="2.160.20.10">
    <property type="entry name" value="Single-stranded right-handed beta-helix, Pectin lyase-like"/>
    <property type="match status" value="1"/>
</dbReference>
<dbReference type="PANTHER" id="PTHR47771">
    <property type="entry name" value="LD27203P-RELATED"/>
    <property type="match status" value="1"/>
</dbReference>
<comment type="caution">
    <text evidence="3">The sequence shown here is derived from an EMBL/GenBank/DDBJ whole genome shotgun (WGS) entry which is preliminary data.</text>
</comment>